<protein>
    <submittedName>
        <fullName evidence="1">Uncharacterized protein</fullName>
    </submittedName>
</protein>
<accession>A0A059EXX2</accession>
<gene>
    <name evidence="1" type="ORF">H312_02832</name>
</gene>
<organism evidence="1 2">
    <name type="scientific">Anncaliia algerae PRA339</name>
    <dbReference type="NCBI Taxonomy" id="1288291"/>
    <lineage>
        <taxon>Eukaryota</taxon>
        <taxon>Fungi</taxon>
        <taxon>Fungi incertae sedis</taxon>
        <taxon>Microsporidia</taxon>
        <taxon>Tubulinosematoidea</taxon>
        <taxon>Tubulinosematidae</taxon>
        <taxon>Anncaliia</taxon>
    </lineage>
</organism>
<dbReference type="AlphaFoldDB" id="A0A059EXX2"/>
<dbReference type="HOGENOM" id="CLU_1885270_0_0_1"/>
<dbReference type="VEuPathDB" id="MicrosporidiaDB:H312_02832"/>
<reference evidence="2" key="1">
    <citation type="submission" date="2013-02" db="EMBL/GenBank/DDBJ databases">
        <authorList>
            <consortium name="The Broad Institute Genome Sequencing Platform"/>
            <person name="Cuomo C."/>
            <person name="Becnel J."/>
            <person name="Sanscrainte N."/>
            <person name="Walker B."/>
            <person name="Young S.K."/>
            <person name="Zeng Q."/>
            <person name="Gargeya S."/>
            <person name="Fitzgerald M."/>
            <person name="Haas B."/>
            <person name="Abouelleil A."/>
            <person name="Alvarado L."/>
            <person name="Arachchi H.M."/>
            <person name="Berlin A.M."/>
            <person name="Chapman S.B."/>
            <person name="Dewar J."/>
            <person name="Goldberg J."/>
            <person name="Griggs A."/>
            <person name="Gujja S."/>
            <person name="Hansen M."/>
            <person name="Howarth C."/>
            <person name="Imamovic A."/>
            <person name="Larimer J."/>
            <person name="McCowan C."/>
            <person name="Murphy C."/>
            <person name="Neiman D."/>
            <person name="Pearson M."/>
            <person name="Priest M."/>
            <person name="Roberts A."/>
            <person name="Saif S."/>
            <person name="Shea T."/>
            <person name="Sisk P."/>
            <person name="Sykes S."/>
            <person name="Wortman J."/>
            <person name="Nusbaum C."/>
            <person name="Birren B."/>
        </authorList>
    </citation>
    <scope>NUCLEOTIDE SEQUENCE [LARGE SCALE GENOMIC DNA]</scope>
    <source>
        <strain evidence="2">PRA339</strain>
    </source>
</reference>
<keyword evidence="2" id="KW-1185">Reference proteome</keyword>
<proteinExistence type="predicted"/>
<evidence type="ECO:0000313" key="1">
    <source>
        <dbReference type="EMBL" id="KCZ79780.1"/>
    </source>
</evidence>
<evidence type="ECO:0000313" key="2">
    <source>
        <dbReference type="Proteomes" id="UP000030655"/>
    </source>
</evidence>
<dbReference type="EMBL" id="KK365231">
    <property type="protein sequence ID" value="KCZ79780.1"/>
    <property type="molecule type" value="Genomic_DNA"/>
</dbReference>
<dbReference type="Proteomes" id="UP000030655">
    <property type="component" value="Unassembled WGS sequence"/>
</dbReference>
<sequence>MVNYKYSLLNNKNSKSEPIGSDVGTSLYLQYLTKTKVQWPRHILNSKCYEAKQLSGYAFDKNINHAQEEAQKIINFEYEVPNTNLRFTKRITMLNDLSHDLFQWSEEFHDIVKSCRYIKAYNSKKQCRGHYYRNI</sequence>
<reference evidence="1 2" key="2">
    <citation type="submission" date="2014-03" db="EMBL/GenBank/DDBJ databases">
        <title>The Genome Sequence of Anncaliia algerae insect isolate PRA339.</title>
        <authorList>
            <consortium name="The Broad Institute Genome Sequencing Platform"/>
            <consortium name="The Broad Institute Genome Sequencing Center for Infectious Disease"/>
            <person name="Cuomo C."/>
            <person name="Becnel J."/>
            <person name="Sanscrainte N."/>
            <person name="Walker B."/>
            <person name="Young S.K."/>
            <person name="Zeng Q."/>
            <person name="Gargeya S."/>
            <person name="Fitzgerald M."/>
            <person name="Haas B."/>
            <person name="Abouelleil A."/>
            <person name="Alvarado L."/>
            <person name="Arachchi H.M."/>
            <person name="Berlin A.M."/>
            <person name="Chapman S.B."/>
            <person name="Dewar J."/>
            <person name="Goldberg J."/>
            <person name="Griggs A."/>
            <person name="Gujja S."/>
            <person name="Hansen M."/>
            <person name="Howarth C."/>
            <person name="Imamovic A."/>
            <person name="Larimer J."/>
            <person name="McCowan C."/>
            <person name="Murphy C."/>
            <person name="Neiman D."/>
            <person name="Pearson M."/>
            <person name="Priest M."/>
            <person name="Roberts A."/>
            <person name="Saif S."/>
            <person name="Shea T."/>
            <person name="Sisk P."/>
            <person name="Sykes S."/>
            <person name="Wortman J."/>
            <person name="Nusbaum C."/>
            <person name="Birren B."/>
        </authorList>
    </citation>
    <scope>NUCLEOTIDE SEQUENCE [LARGE SCALE GENOMIC DNA]</scope>
    <source>
        <strain evidence="1 2">PRA339</strain>
    </source>
</reference>
<name>A0A059EXX2_9MICR</name>